<comment type="caution">
    <text evidence="4">The sequence shown here is derived from an EMBL/GenBank/DDBJ whole genome shotgun (WGS) entry which is preliminary data.</text>
</comment>
<evidence type="ECO:0000256" key="1">
    <source>
        <dbReference type="ARBA" id="ARBA00023157"/>
    </source>
</evidence>
<evidence type="ECO:0000256" key="2">
    <source>
        <dbReference type="PROSITE-ProRule" id="PRU00196"/>
    </source>
</evidence>
<dbReference type="AlphaFoldDB" id="A0ABD3X3D8"/>
<sequence>AVLQNVRLVGRRGTHEGRVELLGTDGTWGSLANIDGNAAQVICRTLGFENG</sequence>
<dbReference type="InterPro" id="IPR001190">
    <property type="entry name" value="SRCR"/>
</dbReference>
<dbReference type="InterPro" id="IPR036772">
    <property type="entry name" value="SRCR-like_dom_sf"/>
</dbReference>
<proteinExistence type="predicted"/>
<dbReference type="PRINTS" id="PR00258">
    <property type="entry name" value="SPERACTRCPTR"/>
</dbReference>
<keyword evidence="5" id="KW-1185">Reference proteome</keyword>
<comment type="caution">
    <text evidence="2">Lacks conserved residue(s) required for the propagation of feature annotation.</text>
</comment>
<dbReference type="PROSITE" id="PS50287">
    <property type="entry name" value="SRCR_2"/>
    <property type="match status" value="1"/>
</dbReference>
<organism evidence="4 5">
    <name type="scientific">Sinanodonta woodiana</name>
    <name type="common">Chinese pond mussel</name>
    <name type="synonym">Anodonta woodiana</name>
    <dbReference type="NCBI Taxonomy" id="1069815"/>
    <lineage>
        <taxon>Eukaryota</taxon>
        <taxon>Metazoa</taxon>
        <taxon>Spiralia</taxon>
        <taxon>Lophotrochozoa</taxon>
        <taxon>Mollusca</taxon>
        <taxon>Bivalvia</taxon>
        <taxon>Autobranchia</taxon>
        <taxon>Heteroconchia</taxon>
        <taxon>Palaeoheterodonta</taxon>
        <taxon>Unionida</taxon>
        <taxon>Unionoidea</taxon>
        <taxon>Unionidae</taxon>
        <taxon>Unioninae</taxon>
        <taxon>Sinanodonta</taxon>
    </lineage>
</organism>
<feature type="non-terminal residue" evidence="4">
    <location>
        <position position="1"/>
    </location>
</feature>
<evidence type="ECO:0000259" key="3">
    <source>
        <dbReference type="PROSITE" id="PS50287"/>
    </source>
</evidence>
<keyword evidence="1" id="KW-1015">Disulfide bond</keyword>
<dbReference type="Pfam" id="PF00530">
    <property type="entry name" value="SRCR"/>
    <property type="match status" value="1"/>
</dbReference>
<name>A0ABD3X3D8_SINWO</name>
<protein>
    <recommendedName>
        <fullName evidence="3">SRCR domain-containing protein</fullName>
    </recommendedName>
</protein>
<dbReference type="Gene3D" id="3.10.250.10">
    <property type="entry name" value="SRCR-like domain"/>
    <property type="match status" value="1"/>
</dbReference>
<evidence type="ECO:0000313" key="4">
    <source>
        <dbReference type="EMBL" id="KAL3880245.1"/>
    </source>
</evidence>
<accession>A0ABD3X3D8</accession>
<dbReference type="SUPFAM" id="SSF56487">
    <property type="entry name" value="SRCR-like"/>
    <property type="match status" value="1"/>
</dbReference>
<feature type="domain" description="SRCR" evidence="3">
    <location>
        <begin position="6"/>
        <end position="51"/>
    </location>
</feature>
<reference evidence="4 5" key="1">
    <citation type="submission" date="2024-11" db="EMBL/GenBank/DDBJ databases">
        <title>Chromosome-level genome assembly of the freshwater bivalve Anodonta woodiana.</title>
        <authorList>
            <person name="Chen X."/>
        </authorList>
    </citation>
    <scope>NUCLEOTIDE SEQUENCE [LARGE SCALE GENOMIC DNA]</scope>
    <source>
        <strain evidence="4">MN2024</strain>
        <tissue evidence="4">Gills</tissue>
    </source>
</reference>
<evidence type="ECO:0000313" key="5">
    <source>
        <dbReference type="Proteomes" id="UP001634394"/>
    </source>
</evidence>
<dbReference type="Proteomes" id="UP001634394">
    <property type="component" value="Unassembled WGS sequence"/>
</dbReference>
<gene>
    <name evidence="4" type="ORF">ACJMK2_032494</name>
</gene>
<dbReference type="EMBL" id="JBJQND010000004">
    <property type="protein sequence ID" value="KAL3880245.1"/>
    <property type="molecule type" value="Genomic_DNA"/>
</dbReference>